<proteinExistence type="inferred from homology"/>
<comment type="catalytic activity">
    <reaction evidence="6">
        <text>guanosine(2069) in 23S rRNA + S-adenosyl-L-methionine = N(2)-methylguanosine(2069) in 23S rRNA + S-adenosyl-L-homocysteine + H(+)</text>
        <dbReference type="Rhea" id="RHEA:43772"/>
        <dbReference type="Rhea" id="RHEA-COMP:10688"/>
        <dbReference type="Rhea" id="RHEA-COMP:10689"/>
        <dbReference type="ChEBI" id="CHEBI:15378"/>
        <dbReference type="ChEBI" id="CHEBI:57856"/>
        <dbReference type="ChEBI" id="CHEBI:59789"/>
        <dbReference type="ChEBI" id="CHEBI:74269"/>
        <dbReference type="ChEBI" id="CHEBI:74481"/>
        <dbReference type="EC" id="2.1.1.264"/>
    </reaction>
</comment>
<evidence type="ECO:0000256" key="7">
    <source>
        <dbReference type="PROSITE-ProRule" id="PRU00529"/>
    </source>
</evidence>
<keyword evidence="1 6" id="KW-0963">Cytoplasm</keyword>
<dbReference type="PANTHER" id="PTHR47313:SF1">
    <property type="entry name" value="RIBOSOMAL RNA LARGE SUBUNIT METHYLTRANSFERASE K_L"/>
    <property type="match status" value="1"/>
</dbReference>
<dbReference type="SUPFAM" id="SSF53335">
    <property type="entry name" value="S-adenosyl-L-methionine-dependent methyltransferases"/>
    <property type="match status" value="2"/>
</dbReference>
<dbReference type="Gene3D" id="3.30.2130.30">
    <property type="match status" value="1"/>
</dbReference>
<accession>V5C5B0</accession>
<dbReference type="SMART" id="SM00981">
    <property type="entry name" value="THUMP"/>
    <property type="match status" value="1"/>
</dbReference>
<dbReference type="InterPro" id="IPR019614">
    <property type="entry name" value="SAM-dep_methyl-trfase"/>
</dbReference>
<dbReference type="HAMAP" id="MF_01858">
    <property type="entry name" value="23SrRNA_methyltr_KL"/>
    <property type="match status" value="1"/>
</dbReference>
<comment type="catalytic activity">
    <reaction evidence="6">
        <text>guanosine(2445) in 23S rRNA + S-adenosyl-L-methionine = N(2)-methylguanosine(2445) in 23S rRNA + S-adenosyl-L-homocysteine + H(+)</text>
        <dbReference type="Rhea" id="RHEA:42740"/>
        <dbReference type="Rhea" id="RHEA-COMP:10215"/>
        <dbReference type="Rhea" id="RHEA-COMP:10216"/>
        <dbReference type="ChEBI" id="CHEBI:15378"/>
        <dbReference type="ChEBI" id="CHEBI:57856"/>
        <dbReference type="ChEBI" id="CHEBI:59789"/>
        <dbReference type="ChEBI" id="CHEBI:74269"/>
        <dbReference type="ChEBI" id="CHEBI:74481"/>
        <dbReference type="EC" id="2.1.1.173"/>
    </reaction>
</comment>
<protein>
    <recommendedName>
        <fullName evidence="6">Ribosomal RNA large subunit methyltransferase K/L</fullName>
    </recommendedName>
    <domain>
        <recommendedName>
            <fullName evidence="6">23S rRNA m2G2445 methyltransferase</fullName>
            <ecNumber evidence="6">2.1.1.173</ecNumber>
        </recommendedName>
        <alternativeName>
            <fullName evidence="6">rRNA (guanine-N(2)-)-methyltransferase RlmL</fullName>
        </alternativeName>
    </domain>
    <domain>
        <recommendedName>
            <fullName evidence="6">23S rRNA m7G2069 methyltransferase</fullName>
            <ecNumber evidence="6">2.1.1.264</ecNumber>
        </recommendedName>
        <alternativeName>
            <fullName evidence="6">rRNA (guanine-N(7)-)-methyltransferase RlmK</fullName>
        </alternativeName>
    </domain>
</protein>
<dbReference type="eggNOG" id="COG0116">
    <property type="taxonomic scope" value="Bacteria"/>
</dbReference>
<comment type="subcellular location">
    <subcellularLocation>
        <location evidence="6">Cytoplasm</location>
    </subcellularLocation>
</comment>
<keyword evidence="2 6" id="KW-0698">rRNA processing</keyword>
<dbReference type="CDD" id="cd11715">
    <property type="entry name" value="THUMP_AdoMetMT"/>
    <property type="match status" value="1"/>
</dbReference>
<dbReference type="GO" id="GO:0003723">
    <property type="term" value="F:RNA binding"/>
    <property type="evidence" value="ECO:0007669"/>
    <property type="project" value="UniProtKB-UniRule"/>
</dbReference>
<dbReference type="CDD" id="cd02440">
    <property type="entry name" value="AdoMet_MTases"/>
    <property type="match status" value="1"/>
</dbReference>
<dbReference type="GO" id="GO:0070043">
    <property type="term" value="F:rRNA (guanine-N7-)-methyltransferase activity"/>
    <property type="evidence" value="ECO:0007669"/>
    <property type="project" value="UniProtKB-UniRule"/>
</dbReference>
<dbReference type="InterPro" id="IPR000241">
    <property type="entry name" value="RlmKL-like_Mtase"/>
</dbReference>
<evidence type="ECO:0000256" key="6">
    <source>
        <dbReference type="HAMAP-Rule" id="MF_01858"/>
    </source>
</evidence>
<dbReference type="Pfam" id="PF22020">
    <property type="entry name" value="RlmL_1st"/>
    <property type="match status" value="1"/>
</dbReference>
<evidence type="ECO:0000313" key="9">
    <source>
        <dbReference type="EMBL" id="ESS71913.1"/>
    </source>
</evidence>
<dbReference type="Gene3D" id="3.30.750.80">
    <property type="entry name" value="RNA methyltransferase domain (HRMD) like"/>
    <property type="match status" value="1"/>
</dbReference>
<dbReference type="Pfam" id="PF02926">
    <property type="entry name" value="THUMP"/>
    <property type="match status" value="1"/>
</dbReference>
<organism evidence="9 10">
    <name type="scientific">Methyloglobulus morosus KoM1</name>
    <dbReference type="NCBI Taxonomy" id="1116472"/>
    <lineage>
        <taxon>Bacteria</taxon>
        <taxon>Pseudomonadati</taxon>
        <taxon>Pseudomonadota</taxon>
        <taxon>Gammaproteobacteria</taxon>
        <taxon>Methylococcales</taxon>
        <taxon>Methylococcaceae</taxon>
        <taxon>Methyloglobulus</taxon>
    </lineage>
</organism>
<dbReference type="EMBL" id="AYLO01000082">
    <property type="protein sequence ID" value="ESS71913.1"/>
    <property type="molecule type" value="Genomic_DNA"/>
</dbReference>
<evidence type="ECO:0000256" key="1">
    <source>
        <dbReference type="ARBA" id="ARBA00022490"/>
    </source>
</evidence>
<dbReference type="AlphaFoldDB" id="V5C5B0"/>
<dbReference type="InterPro" id="IPR004114">
    <property type="entry name" value="THUMP_dom"/>
</dbReference>
<name>V5C5B0_9GAMM</name>
<evidence type="ECO:0000256" key="5">
    <source>
        <dbReference type="ARBA" id="ARBA00022691"/>
    </source>
</evidence>
<sequence>MPNYPLFATTPKAMEDILADELRSLGAEKVKSTIAGAFFEGDLATAYRVCLWSRIANRVLLQLSTFRVTSQDDLYQGVQKINWFEHLGPEGSFAVTFNAKKSQAINNTHFGALKVKDAVVDQMRAKFHLRPNIDTEQPDIRINVNLNGETAVLSLDLSGESLHRRGYRDTTIKAPIKENLAAALLIRSRWSDIAKQGGTLIDPMCGSGTLLVEGAMIAADYAPGLLRDYYGFIGWKKHDATSWKSLLSEALQRKTTGLKQLPMIVGFDKDRRNINAAHTHIATAGLEGKIHLECREIADAAPALSWKTGLLICNPPYGERLGDEQETAELYKKFGDTLKAHFNHWQAAMITSNPELGFRLGIRSQKPVSFYNGALECKLLRMTVEDTAFFVPKAKSADERMAQINDAIIANQGEIATDTKVSGVLEPKPENAAYYKAITEARKLEAANLDDKVDDKVSDLGVASFVNRLQKNLKKLASWKNKNNLSCYRIYDADLPEYAVAIDLYHVNKNGGKETWVNVQEYDPPKSIDPFKANQRLAELLAEIPQILGVLPNHVFLKIRRKQKSTDQYQKLADKRNFHVIEEHGCQLQVNFEDYLDTGLFLDHRPIRLMIQQQAKGKRFLNLFAYTGSATVHAAVGGAKATTTVDMSNTYLDWAKANLALNNTSGKHEFIQADCLEWLETEARHAYPRRYDLIFLDPPTFSNSKRMADVFDIQKDHASLIQQAATLLESQGVLYFSTNFRRFVLDRGALTGLTIEDITAKTIPEDFIRNPRIHYCWRIQHEPHR</sequence>
<dbReference type="NCBIfam" id="NF008748">
    <property type="entry name" value="PRK11783.1"/>
    <property type="match status" value="1"/>
</dbReference>
<dbReference type="Pfam" id="PF01170">
    <property type="entry name" value="UPF0020"/>
    <property type="match status" value="1"/>
</dbReference>
<dbReference type="EC" id="2.1.1.264" evidence="6"/>
<dbReference type="GO" id="GO:0005737">
    <property type="term" value="C:cytoplasm"/>
    <property type="evidence" value="ECO:0007669"/>
    <property type="project" value="UniProtKB-SubCell"/>
</dbReference>
<comment type="function">
    <text evidence="6">Specifically methylates the guanine in position 2445 (m2G2445) and the guanine in position 2069 (m7G2069) of 23S rRNA.</text>
</comment>
<dbReference type="PANTHER" id="PTHR47313">
    <property type="entry name" value="RIBOSOMAL RNA LARGE SUBUNIT METHYLTRANSFERASE K/L"/>
    <property type="match status" value="1"/>
</dbReference>
<dbReference type="InterPro" id="IPR054170">
    <property type="entry name" value="RlmL_1st"/>
</dbReference>
<dbReference type="PROSITE" id="PS51165">
    <property type="entry name" value="THUMP"/>
    <property type="match status" value="1"/>
</dbReference>
<dbReference type="PROSITE" id="PS00092">
    <property type="entry name" value="N6_MTASE"/>
    <property type="match status" value="1"/>
</dbReference>
<evidence type="ECO:0000313" key="10">
    <source>
        <dbReference type="Proteomes" id="UP000017842"/>
    </source>
</evidence>
<dbReference type="PIRSF" id="PIRSF037618">
    <property type="entry name" value="RNA_Mtase_bacteria_prd"/>
    <property type="match status" value="1"/>
</dbReference>
<gene>
    <name evidence="6 9" type="primary">rlmL</name>
    <name evidence="9" type="ORF">MGMO_85c00380</name>
</gene>
<dbReference type="InterPro" id="IPR002052">
    <property type="entry name" value="DNA_methylase_N6_adenine_CS"/>
</dbReference>
<dbReference type="GO" id="GO:0052915">
    <property type="term" value="F:23S rRNA (guanine(2445)-N(2))-methyltransferase activity"/>
    <property type="evidence" value="ECO:0007669"/>
    <property type="project" value="UniProtKB-UniRule"/>
</dbReference>
<comment type="similarity">
    <text evidence="6">Belongs to the methyltransferase superfamily. RlmKL family.</text>
</comment>
<keyword evidence="10" id="KW-1185">Reference proteome</keyword>
<dbReference type="Pfam" id="PF10672">
    <property type="entry name" value="Methyltrans_SAM"/>
    <property type="match status" value="1"/>
</dbReference>
<dbReference type="Proteomes" id="UP000017842">
    <property type="component" value="Unassembled WGS sequence"/>
</dbReference>
<dbReference type="OrthoDB" id="9809404at2"/>
<dbReference type="eggNOG" id="COG1092">
    <property type="taxonomic scope" value="Bacteria"/>
</dbReference>
<keyword evidence="5 6" id="KW-0949">S-adenosyl-L-methionine</keyword>
<reference evidence="9 10" key="1">
    <citation type="journal article" date="2013" name="Genome Announc.">
        <title>Draft Genome Sequence of the Methanotrophic Gammaproteobacterium Methyloglobulus morosus DSM 22980 Strain KoM1.</title>
        <authorList>
            <person name="Poehlein A."/>
            <person name="Deutzmann J.S."/>
            <person name="Daniel R."/>
            <person name="Simeonova D.D."/>
        </authorList>
    </citation>
    <scope>NUCLEOTIDE SEQUENCE [LARGE SCALE GENOMIC DNA]</scope>
    <source>
        <strain evidence="9 10">KoM1</strain>
    </source>
</reference>
<evidence type="ECO:0000259" key="8">
    <source>
        <dbReference type="PROSITE" id="PS51165"/>
    </source>
</evidence>
<dbReference type="STRING" id="1116472.MGMO_85c00380"/>
<evidence type="ECO:0000256" key="4">
    <source>
        <dbReference type="ARBA" id="ARBA00022679"/>
    </source>
</evidence>
<feature type="domain" description="THUMP" evidence="8">
    <location>
        <begin position="45"/>
        <end position="157"/>
    </location>
</feature>
<keyword evidence="4 6" id="KW-0808">Transferase</keyword>
<dbReference type="InterPro" id="IPR017244">
    <property type="entry name" value="23SrRNA_methyltr_KL"/>
</dbReference>
<evidence type="ECO:0000256" key="3">
    <source>
        <dbReference type="ARBA" id="ARBA00022603"/>
    </source>
</evidence>
<dbReference type="EC" id="2.1.1.173" evidence="6"/>
<dbReference type="RefSeq" id="WP_023495071.1">
    <property type="nucleotide sequence ID" value="NZ_AYLO01000082.1"/>
</dbReference>
<comment type="caution">
    <text evidence="9">The sequence shown here is derived from an EMBL/GenBank/DDBJ whole genome shotgun (WGS) entry which is preliminary data.</text>
</comment>
<evidence type="ECO:0000256" key="2">
    <source>
        <dbReference type="ARBA" id="ARBA00022552"/>
    </source>
</evidence>
<dbReference type="PATRIC" id="fig|1116472.3.peg.2354"/>
<keyword evidence="3 6" id="KW-0489">Methyltransferase</keyword>
<keyword evidence="7" id="KW-0694">RNA-binding</keyword>
<dbReference type="Gene3D" id="3.40.50.150">
    <property type="entry name" value="Vaccinia Virus protein VP39"/>
    <property type="match status" value="2"/>
</dbReference>
<dbReference type="InterPro" id="IPR029063">
    <property type="entry name" value="SAM-dependent_MTases_sf"/>
</dbReference>